<dbReference type="InterPro" id="IPR001164">
    <property type="entry name" value="ArfGAP_dom"/>
</dbReference>
<evidence type="ECO:0000256" key="2">
    <source>
        <dbReference type="ARBA" id="ARBA00022771"/>
    </source>
</evidence>
<dbReference type="SUPFAM" id="SSF103657">
    <property type="entry name" value="BAR/IMD domain-like"/>
    <property type="match status" value="1"/>
</dbReference>
<evidence type="ECO:0000259" key="6">
    <source>
        <dbReference type="PROSITE" id="PS50003"/>
    </source>
</evidence>
<dbReference type="VEuPathDB" id="FungiDB:MUCCIDRAFT_159688"/>
<dbReference type="FunFam" id="2.30.29.30:FF:000252">
    <property type="entry name" value="ARF GTPase activator (Csx2)"/>
    <property type="match status" value="1"/>
</dbReference>
<dbReference type="Proteomes" id="UP000077051">
    <property type="component" value="Unassembled WGS sequence"/>
</dbReference>
<dbReference type="InterPro" id="IPR037278">
    <property type="entry name" value="ARFGAP/RecO"/>
</dbReference>
<evidence type="ECO:0000256" key="3">
    <source>
        <dbReference type="ARBA" id="ARBA00022833"/>
    </source>
</evidence>
<dbReference type="FunFam" id="1.10.220.150:FF:000017">
    <property type="entry name" value="ARF GTPase activator (Csx2), putative"/>
    <property type="match status" value="1"/>
</dbReference>
<dbReference type="InterPro" id="IPR011993">
    <property type="entry name" value="PH-like_dom_sf"/>
</dbReference>
<dbReference type="CDD" id="cd08204">
    <property type="entry name" value="ArfGap"/>
    <property type="match status" value="1"/>
</dbReference>
<feature type="domain" description="PH" evidence="6">
    <location>
        <begin position="376"/>
        <end position="485"/>
    </location>
</feature>
<dbReference type="InterPro" id="IPR045258">
    <property type="entry name" value="ACAP1/2/3-like"/>
</dbReference>
<feature type="domain" description="Arf-GAP" evidence="7">
    <location>
        <begin position="581"/>
        <end position="706"/>
    </location>
</feature>
<dbReference type="PROSITE" id="PS50115">
    <property type="entry name" value="ARFGAP"/>
    <property type="match status" value="1"/>
</dbReference>
<feature type="region of interest" description="Disordered" evidence="5">
    <location>
        <begin position="261"/>
        <end position="337"/>
    </location>
</feature>
<feature type="compositionally biased region" description="Basic residues" evidence="5">
    <location>
        <begin position="530"/>
        <end position="541"/>
    </location>
</feature>
<comment type="caution">
    <text evidence="8">The sequence shown here is derived from an EMBL/GenBank/DDBJ whole genome shotgun (WGS) entry which is preliminary data.</text>
</comment>
<dbReference type="SUPFAM" id="SSF50729">
    <property type="entry name" value="PH domain-like"/>
    <property type="match status" value="1"/>
</dbReference>
<keyword evidence="3" id="KW-0862">Zinc</keyword>
<dbReference type="AlphaFoldDB" id="A0A168N9W9"/>
<evidence type="ECO:0000259" key="7">
    <source>
        <dbReference type="PROSITE" id="PS50115"/>
    </source>
</evidence>
<dbReference type="InterPro" id="IPR027267">
    <property type="entry name" value="AH/BAR_dom_sf"/>
</dbReference>
<dbReference type="Pfam" id="PF16746">
    <property type="entry name" value="BAR_3"/>
    <property type="match status" value="1"/>
</dbReference>
<dbReference type="Gene3D" id="1.20.1270.60">
    <property type="entry name" value="Arfaptin homology (AH) domain/BAR domain"/>
    <property type="match status" value="1"/>
</dbReference>
<protein>
    <submittedName>
        <fullName evidence="8">Uncharacterized protein</fullName>
    </submittedName>
</protein>
<dbReference type="GO" id="GO:0008270">
    <property type="term" value="F:zinc ion binding"/>
    <property type="evidence" value="ECO:0007669"/>
    <property type="project" value="UniProtKB-KW"/>
</dbReference>
<feature type="region of interest" description="Disordered" evidence="5">
    <location>
        <begin position="1"/>
        <end position="31"/>
    </location>
</feature>
<evidence type="ECO:0000256" key="1">
    <source>
        <dbReference type="ARBA" id="ARBA00022723"/>
    </source>
</evidence>
<dbReference type="PRINTS" id="PR00405">
    <property type="entry name" value="REVINTRACTNG"/>
</dbReference>
<gene>
    <name evidence="8" type="ORF">MUCCIDRAFT_159688</name>
</gene>
<dbReference type="Gene3D" id="2.30.29.30">
    <property type="entry name" value="Pleckstrin-homology domain (PH domain)/Phosphotyrosine-binding domain (PTB)"/>
    <property type="match status" value="1"/>
</dbReference>
<dbReference type="PROSITE" id="PS50003">
    <property type="entry name" value="PH_DOMAIN"/>
    <property type="match status" value="1"/>
</dbReference>
<dbReference type="InterPro" id="IPR001849">
    <property type="entry name" value="PH_domain"/>
</dbReference>
<keyword evidence="2 4" id="KW-0863">Zinc-finger</keyword>
<organism evidence="8 9">
    <name type="scientific">Mucor lusitanicus CBS 277.49</name>
    <dbReference type="NCBI Taxonomy" id="747725"/>
    <lineage>
        <taxon>Eukaryota</taxon>
        <taxon>Fungi</taxon>
        <taxon>Fungi incertae sedis</taxon>
        <taxon>Mucoromycota</taxon>
        <taxon>Mucoromycotina</taxon>
        <taxon>Mucoromycetes</taxon>
        <taxon>Mucorales</taxon>
        <taxon>Mucorineae</taxon>
        <taxon>Mucoraceae</taxon>
        <taxon>Mucor</taxon>
    </lineage>
</organism>
<dbReference type="PANTHER" id="PTHR23180:SF160">
    <property type="entry name" value="ADP-RIBOSYLATION FACTOR GTPASE-ACTIVATING PROTEIN EFFECTOR PROTEIN 1"/>
    <property type="match status" value="1"/>
</dbReference>
<reference evidence="8 9" key="1">
    <citation type="submission" date="2015-06" db="EMBL/GenBank/DDBJ databases">
        <title>Expansion of signal transduction pathways in fungi by whole-genome duplication.</title>
        <authorList>
            <consortium name="DOE Joint Genome Institute"/>
            <person name="Corrochano L.M."/>
            <person name="Kuo A."/>
            <person name="Marcet-Houben M."/>
            <person name="Polaino S."/>
            <person name="Salamov A."/>
            <person name="Villalobos J.M."/>
            <person name="Alvarez M.I."/>
            <person name="Avalos J."/>
            <person name="Benito E.P."/>
            <person name="Benoit I."/>
            <person name="Burger G."/>
            <person name="Camino L.P."/>
            <person name="Canovas D."/>
            <person name="Cerda-Olmedo E."/>
            <person name="Cheng J.-F."/>
            <person name="Dominguez A."/>
            <person name="Elias M."/>
            <person name="Eslava A.P."/>
            <person name="Glaser F."/>
            <person name="Grimwood J."/>
            <person name="Gutierrez G."/>
            <person name="Heitman J."/>
            <person name="Henrissat B."/>
            <person name="Iturriaga E.A."/>
            <person name="Lang B.F."/>
            <person name="Lavin J.L."/>
            <person name="Lee S."/>
            <person name="Li W."/>
            <person name="Lindquist E."/>
            <person name="Lopez-Garcia S."/>
            <person name="Luque E.M."/>
            <person name="Marcos A.T."/>
            <person name="Martin J."/>
            <person name="Mccluskey K."/>
            <person name="Medina H.R."/>
            <person name="Miralles-Duran A."/>
            <person name="Miyazaki A."/>
            <person name="Munoz-Torres E."/>
            <person name="Oguiza J.A."/>
            <person name="Ohm R."/>
            <person name="Olmedo M."/>
            <person name="Orejas M."/>
            <person name="Ortiz-Castellanos L."/>
            <person name="Pisabarro A.G."/>
            <person name="Rodriguez-Romero J."/>
            <person name="Ruiz-Herrera J."/>
            <person name="Ruiz-Vazquez R."/>
            <person name="Sanz C."/>
            <person name="Schackwitz W."/>
            <person name="Schmutz J."/>
            <person name="Shahriari M."/>
            <person name="Shelest E."/>
            <person name="Silva-Franco F."/>
            <person name="Soanes D."/>
            <person name="Syed K."/>
            <person name="Tagua V.G."/>
            <person name="Talbot N.J."/>
            <person name="Thon M."/>
            <person name="De Vries R.P."/>
            <person name="Wiebenga A."/>
            <person name="Yadav J.S."/>
            <person name="Braun E.L."/>
            <person name="Baker S."/>
            <person name="Garre V."/>
            <person name="Horwitz B."/>
            <person name="Torres-Martinez S."/>
            <person name="Idnurm A."/>
            <person name="Herrera-Estrella A."/>
            <person name="Gabaldon T."/>
            <person name="Grigoriev I.V."/>
        </authorList>
    </citation>
    <scope>NUCLEOTIDE SEQUENCE [LARGE SCALE GENOMIC DNA]</scope>
    <source>
        <strain evidence="8 9">CBS 277.49</strain>
    </source>
</reference>
<proteinExistence type="predicted"/>
<dbReference type="Gene3D" id="1.10.220.150">
    <property type="entry name" value="Arf GTPase activating protein"/>
    <property type="match status" value="1"/>
</dbReference>
<evidence type="ECO:0000256" key="5">
    <source>
        <dbReference type="SAM" id="MobiDB-lite"/>
    </source>
</evidence>
<dbReference type="OrthoDB" id="10266696at2759"/>
<feature type="region of interest" description="Disordered" evidence="5">
    <location>
        <begin position="530"/>
        <end position="549"/>
    </location>
</feature>
<dbReference type="Pfam" id="PF00169">
    <property type="entry name" value="PH"/>
    <property type="match status" value="1"/>
</dbReference>
<sequence length="933" mass="103602">MSEPSLATAPLDPDVPGPKSSDPGTTTAARSLGTAAAAATAEVDLEDGPLFRATIKEYEGRTSALKAYLKRILKSATATLEAKNNLLEQDKLFIESLKEAPFTEPLFTHYLDATWSKLHEQQERLSFCMQNLLISPLQKLYDMDIKTVDAKRKRFEDVSKEYYSNLSKYLSIKTPGNTKKQKAESEFLIKKSEFDLVRFDYYTFLRDLHGGKKEQEILYHLLNHHEKQYAYYQSVQRTLEPHKEGLDQLATIIAEASREQKAVNQERHEKRKMLVEKYTTPNPTEDEKTKRKSLYAMLSPTSMGPTSPTNYESLLTTPTSPPHLDLGSSATTESTEPPLPPVGLGIQVSNAAAADSKFKGIRDLEQQDQDLIHSSGRKKEGFLFAPSKPTKNSNTPSFDMASTVNWHKYWCVLSGGHLHEYSNWKKHLETHIEPIDLRFATVREARNADRRFCFEVITPNFRRMYQATSNDELSSWMATINNAISSLLNGMSSSTDLKNGSTLKKSNTWKQARSLSGALSGLAAAKDKYLKKRHSHHHHHGDQKLVISPPLPNYPFTTINHTASNEAPAGTATTAPAAPNTELLAQLRKDLSNTICADCSAKNPDWCSLNLGILICIECSGIHRSLGTHISKVRSLTLDSASFTPDIIQLLLSIGNAKSNAVWESQLHDTSTIHRPIPTDTRDTKLKYIQAKYVDKLLVNKPTPDMLDPMKLLFRAIEQDDIPRALYAIALGANVNEPLPSDVLIPIIKKKKSSLLKLPLLDAQGNEYPDRTLQVEQHPPKEEDLFIVRYALHYALLSPQQYQLPEECESSNNSSSSSASGVVVSSISASNMSHSSSMSSDESSTHSSSPSCNTATTKSRIFSMAEFLFQNGADVATVDPYTGCLLADLIGLGELVEDEAIAYLNMKNSLRGQSPIVRSQTMPTAHTTTITNT</sequence>
<evidence type="ECO:0000313" key="9">
    <source>
        <dbReference type="Proteomes" id="UP000077051"/>
    </source>
</evidence>
<dbReference type="EMBL" id="AMYB01000002">
    <property type="protein sequence ID" value="OAD05996.1"/>
    <property type="molecule type" value="Genomic_DNA"/>
</dbReference>
<dbReference type="Pfam" id="PF01412">
    <property type="entry name" value="ArfGap"/>
    <property type="match status" value="1"/>
</dbReference>
<accession>A0A168N9W9</accession>
<dbReference type="SMART" id="SM00233">
    <property type="entry name" value="PH"/>
    <property type="match status" value="1"/>
</dbReference>
<feature type="compositionally biased region" description="Low complexity" evidence="5">
    <location>
        <begin position="833"/>
        <end position="851"/>
    </location>
</feature>
<feature type="compositionally biased region" description="Polar residues" evidence="5">
    <location>
        <begin position="299"/>
        <end position="318"/>
    </location>
</feature>
<keyword evidence="1" id="KW-0479">Metal-binding</keyword>
<dbReference type="PANTHER" id="PTHR23180">
    <property type="entry name" value="CENTAURIN/ARF"/>
    <property type="match status" value="1"/>
</dbReference>
<dbReference type="STRING" id="747725.A0A168N9W9"/>
<dbReference type="GO" id="GO:0005737">
    <property type="term" value="C:cytoplasm"/>
    <property type="evidence" value="ECO:0007669"/>
    <property type="project" value="InterPro"/>
</dbReference>
<evidence type="ECO:0000256" key="4">
    <source>
        <dbReference type="PROSITE-ProRule" id="PRU00288"/>
    </source>
</evidence>
<dbReference type="SMART" id="SM00105">
    <property type="entry name" value="ArfGap"/>
    <property type="match status" value="1"/>
</dbReference>
<name>A0A168N9W9_MUCCL</name>
<feature type="compositionally biased region" description="Basic and acidic residues" evidence="5">
    <location>
        <begin position="261"/>
        <end position="275"/>
    </location>
</feature>
<dbReference type="GO" id="GO:0005096">
    <property type="term" value="F:GTPase activator activity"/>
    <property type="evidence" value="ECO:0007669"/>
    <property type="project" value="InterPro"/>
</dbReference>
<keyword evidence="9" id="KW-1185">Reference proteome</keyword>
<feature type="region of interest" description="Disordered" evidence="5">
    <location>
        <begin position="833"/>
        <end position="855"/>
    </location>
</feature>
<dbReference type="InterPro" id="IPR004148">
    <property type="entry name" value="BAR_dom"/>
</dbReference>
<evidence type="ECO:0000313" key="8">
    <source>
        <dbReference type="EMBL" id="OAD05996.1"/>
    </source>
</evidence>
<dbReference type="SUPFAM" id="SSF57863">
    <property type="entry name" value="ArfGap/RecO-like zinc finger"/>
    <property type="match status" value="1"/>
</dbReference>
<dbReference type="InterPro" id="IPR038508">
    <property type="entry name" value="ArfGAP_dom_sf"/>
</dbReference>